<dbReference type="InterPro" id="IPR011861">
    <property type="entry name" value="Transald_staph-type"/>
</dbReference>
<dbReference type="SUPFAM" id="SSF51569">
    <property type="entry name" value="Aldolase"/>
    <property type="match status" value="1"/>
</dbReference>
<evidence type="ECO:0000313" key="3">
    <source>
        <dbReference type="Proteomes" id="UP000777265"/>
    </source>
</evidence>
<dbReference type="InterPro" id="IPR001585">
    <property type="entry name" value="TAL/FSA"/>
</dbReference>
<name>A0A351U4B4_9BACT</name>
<comment type="caution">
    <text evidence="2">The sequence shown here is derived from an EMBL/GenBank/DDBJ whole genome shotgun (WGS) entry which is preliminary data.</text>
</comment>
<reference evidence="2" key="1">
    <citation type="journal article" date="2020" name="Biotechnol. Biofuels">
        <title>New insights from the biogas microbiome by comprehensive genome-resolved metagenomics of nearly 1600 species originating from multiple anaerobic digesters.</title>
        <authorList>
            <person name="Campanaro S."/>
            <person name="Treu L."/>
            <person name="Rodriguez-R L.M."/>
            <person name="Kovalovszki A."/>
            <person name="Ziels R.M."/>
            <person name="Maus I."/>
            <person name="Zhu X."/>
            <person name="Kougias P.G."/>
            <person name="Basile A."/>
            <person name="Luo G."/>
            <person name="Schluter A."/>
            <person name="Konstantinidis K.T."/>
            <person name="Angelidaki I."/>
        </authorList>
    </citation>
    <scope>NUCLEOTIDE SEQUENCE</scope>
    <source>
        <strain evidence="2">AS06rmzACSIP_7</strain>
    </source>
</reference>
<dbReference type="STRING" id="909663.GCA_000512235_00557"/>
<dbReference type="EC" id="2.2.1.2" evidence="2"/>
<protein>
    <submittedName>
        <fullName evidence="2">Transaldolase</fullName>
        <ecNumber evidence="2">2.2.1.2</ecNumber>
    </submittedName>
</protein>
<keyword evidence="2" id="KW-0808">Transferase</keyword>
<dbReference type="InterPro" id="IPR013785">
    <property type="entry name" value="Aldolase_TIM"/>
</dbReference>
<gene>
    <name evidence="2" type="ORF">GXY80_15130</name>
</gene>
<dbReference type="AlphaFoldDB" id="A0A351U4B4"/>
<organism evidence="2 3">
    <name type="scientific">Syntrophorhabdus aromaticivorans</name>
    <dbReference type="NCBI Taxonomy" id="328301"/>
    <lineage>
        <taxon>Bacteria</taxon>
        <taxon>Pseudomonadati</taxon>
        <taxon>Thermodesulfobacteriota</taxon>
        <taxon>Syntrophorhabdia</taxon>
        <taxon>Syntrophorhabdales</taxon>
        <taxon>Syntrophorhabdaceae</taxon>
        <taxon>Syntrophorhabdus</taxon>
    </lineage>
</organism>
<dbReference type="PANTHER" id="PTHR10683:SF40">
    <property type="entry name" value="FRUCTOSE-6-PHOSPHATE ALDOLASE 1-RELATED"/>
    <property type="match status" value="1"/>
</dbReference>
<dbReference type="Pfam" id="PF00923">
    <property type="entry name" value="TAL_FSA"/>
    <property type="match status" value="1"/>
</dbReference>
<evidence type="ECO:0000256" key="1">
    <source>
        <dbReference type="ARBA" id="ARBA00023270"/>
    </source>
</evidence>
<dbReference type="Gene3D" id="3.20.20.70">
    <property type="entry name" value="Aldolase class I"/>
    <property type="match status" value="1"/>
</dbReference>
<evidence type="ECO:0000313" key="2">
    <source>
        <dbReference type="EMBL" id="NLW36789.1"/>
    </source>
</evidence>
<dbReference type="Proteomes" id="UP000777265">
    <property type="component" value="Unassembled WGS sequence"/>
</dbReference>
<dbReference type="NCBIfam" id="TIGR02134">
    <property type="entry name" value="transald_staph"/>
    <property type="match status" value="1"/>
</dbReference>
<dbReference type="GO" id="GO:0005975">
    <property type="term" value="P:carbohydrate metabolic process"/>
    <property type="evidence" value="ECO:0007669"/>
    <property type="project" value="InterPro"/>
</dbReference>
<dbReference type="GO" id="GO:0004801">
    <property type="term" value="F:transaldolase activity"/>
    <property type="evidence" value="ECO:0007669"/>
    <property type="project" value="UniProtKB-EC"/>
</dbReference>
<dbReference type="EMBL" id="JAAYEE010000295">
    <property type="protein sequence ID" value="NLW36789.1"/>
    <property type="molecule type" value="Genomic_DNA"/>
</dbReference>
<accession>A0A351U4B4</accession>
<reference evidence="2" key="2">
    <citation type="submission" date="2020-01" db="EMBL/GenBank/DDBJ databases">
        <authorList>
            <person name="Campanaro S."/>
        </authorList>
    </citation>
    <scope>NUCLEOTIDE SEQUENCE</scope>
    <source>
        <strain evidence="2">AS06rmzACSIP_7</strain>
    </source>
</reference>
<dbReference type="PANTHER" id="PTHR10683">
    <property type="entry name" value="TRANSALDOLASE"/>
    <property type="match status" value="1"/>
</dbReference>
<proteinExistence type="predicted"/>
<keyword evidence="1" id="KW-0704">Schiff base</keyword>
<sequence>MKRVKRVEDLRVKIFADGADKAGMLEMYKKPYIMGLTTNPTLMRKAGVKDYRAFAREIIAEIKDKPVCFEVFSDDFVEMERQAMEIAGWGDNVYVKIPVTNTKQESCYSLVEKLTARKVKLNVTALTTPDQVRDVAAALNPAVPSYVSVFAGRIADTGRDPVPLMAASVEMLRVSPAAELIWASPRELLNIFQADAIGCHVITVTNDILKKLSLIGLDLKDYSLDTVKMFFNDALAAGYEL</sequence>